<evidence type="ECO:0000313" key="1">
    <source>
        <dbReference type="EMBL" id="MBW48720.1"/>
    </source>
</evidence>
<protein>
    <submittedName>
        <fullName evidence="1">Putative secreted protein</fullName>
    </submittedName>
</protein>
<reference evidence="1" key="1">
    <citation type="submission" date="2018-01" db="EMBL/GenBank/DDBJ databases">
        <title>An insight into the sialome of Amazonian anophelines.</title>
        <authorList>
            <person name="Ribeiro J.M."/>
            <person name="Scarpassa V."/>
            <person name="Calvo E."/>
        </authorList>
    </citation>
    <scope>NUCLEOTIDE SEQUENCE</scope>
    <source>
        <tissue evidence="1">Salivary glands</tissue>
    </source>
</reference>
<accession>A0A2M4B6V5</accession>
<name>A0A2M4B6V5_9DIPT</name>
<dbReference type="EMBL" id="GGFK01015399">
    <property type="protein sequence ID" value="MBW48720.1"/>
    <property type="molecule type" value="Transcribed_RNA"/>
</dbReference>
<sequence>MLGIPRLVLCLLSFANRSCNKPTTIIRFTDASRPELSRASRLLDLRFAKCLRRTPRPRAVNRNRQIALLRPPHCYTPACNIISSNNLHIYCFTESSKNGKLLSASPGRERRRKQHK</sequence>
<dbReference type="AlphaFoldDB" id="A0A2M4B6V5"/>
<organism evidence="1">
    <name type="scientific">Anopheles triannulatus</name>
    <dbReference type="NCBI Taxonomy" id="58253"/>
    <lineage>
        <taxon>Eukaryota</taxon>
        <taxon>Metazoa</taxon>
        <taxon>Ecdysozoa</taxon>
        <taxon>Arthropoda</taxon>
        <taxon>Hexapoda</taxon>
        <taxon>Insecta</taxon>
        <taxon>Pterygota</taxon>
        <taxon>Neoptera</taxon>
        <taxon>Endopterygota</taxon>
        <taxon>Diptera</taxon>
        <taxon>Nematocera</taxon>
        <taxon>Culicoidea</taxon>
        <taxon>Culicidae</taxon>
        <taxon>Anophelinae</taxon>
        <taxon>Anopheles</taxon>
    </lineage>
</organism>
<proteinExistence type="predicted"/>